<evidence type="ECO:0000313" key="2">
    <source>
        <dbReference type="Proteomes" id="UP000789342"/>
    </source>
</evidence>
<evidence type="ECO:0000313" key="1">
    <source>
        <dbReference type="EMBL" id="CAG8677642.1"/>
    </source>
</evidence>
<sequence>MSELNAPQDTIILPPNLYYKEYWLNTSLQDWYVESFDIFWIQQNPTLHQGKIGSILR</sequence>
<protein>
    <submittedName>
        <fullName evidence="1">18434_t:CDS:1</fullName>
    </submittedName>
</protein>
<comment type="caution">
    <text evidence="1">The sequence shown here is derived from an EMBL/GenBank/DDBJ whole genome shotgun (WGS) entry which is preliminary data.</text>
</comment>
<dbReference type="AlphaFoldDB" id="A0A9N9EHT8"/>
<name>A0A9N9EHT8_9GLOM</name>
<keyword evidence="2" id="KW-1185">Reference proteome</keyword>
<dbReference type="OrthoDB" id="2434062at2759"/>
<dbReference type="Proteomes" id="UP000789342">
    <property type="component" value="Unassembled WGS sequence"/>
</dbReference>
<dbReference type="EMBL" id="CAJVPV010013424">
    <property type="protein sequence ID" value="CAG8677642.1"/>
    <property type="molecule type" value="Genomic_DNA"/>
</dbReference>
<reference evidence="1" key="1">
    <citation type="submission" date="2021-06" db="EMBL/GenBank/DDBJ databases">
        <authorList>
            <person name="Kallberg Y."/>
            <person name="Tangrot J."/>
            <person name="Rosling A."/>
        </authorList>
    </citation>
    <scope>NUCLEOTIDE SEQUENCE</scope>
    <source>
        <strain evidence="1">CL551</strain>
    </source>
</reference>
<proteinExistence type="predicted"/>
<gene>
    <name evidence="1" type="ORF">AMORRO_LOCUS11104</name>
</gene>
<organism evidence="1 2">
    <name type="scientific">Acaulospora morrowiae</name>
    <dbReference type="NCBI Taxonomy" id="94023"/>
    <lineage>
        <taxon>Eukaryota</taxon>
        <taxon>Fungi</taxon>
        <taxon>Fungi incertae sedis</taxon>
        <taxon>Mucoromycota</taxon>
        <taxon>Glomeromycotina</taxon>
        <taxon>Glomeromycetes</taxon>
        <taxon>Diversisporales</taxon>
        <taxon>Acaulosporaceae</taxon>
        <taxon>Acaulospora</taxon>
    </lineage>
</organism>
<accession>A0A9N9EHT8</accession>